<evidence type="ECO:0000256" key="3">
    <source>
        <dbReference type="ARBA" id="ARBA00023315"/>
    </source>
</evidence>
<gene>
    <name evidence="5" type="ORF">CS006_05570</name>
</gene>
<dbReference type="EMBL" id="PEBI01000002">
    <property type="protein sequence ID" value="PJM73603.1"/>
    <property type="molecule type" value="Genomic_DNA"/>
</dbReference>
<evidence type="ECO:0000313" key="5">
    <source>
        <dbReference type="EMBL" id="PJM73603.1"/>
    </source>
</evidence>
<dbReference type="PANTHER" id="PTHR23416">
    <property type="entry name" value="SIALIC ACID SYNTHASE-RELATED"/>
    <property type="match status" value="1"/>
</dbReference>
<accession>A0A2M9H9W3</accession>
<keyword evidence="6" id="KW-1185">Reference proteome</keyword>
<evidence type="ECO:0000256" key="1">
    <source>
        <dbReference type="ARBA" id="ARBA00007274"/>
    </source>
</evidence>
<reference evidence="5 6" key="1">
    <citation type="submission" date="2017-10" db="EMBL/GenBank/DDBJ databases">
        <title>Draft genome sequences of strains TRE 1, TRE 9, TRE H and TRI 7, isolated from tamarins, belonging to four potential novel Bifidobacterium species.</title>
        <authorList>
            <person name="Mattarelli P."/>
            <person name="Modesto M."/>
            <person name="Puglisi E."/>
            <person name="Morelli L."/>
            <person name="Spezio C."/>
            <person name="Bonetti A."/>
            <person name="Sandri C."/>
        </authorList>
    </citation>
    <scope>NUCLEOTIDE SEQUENCE [LARGE SCALE GENOMIC DNA]</scope>
    <source>
        <strain evidence="6">TRE1</strain>
    </source>
</reference>
<dbReference type="InterPro" id="IPR051159">
    <property type="entry name" value="Hexapeptide_acetyltransf"/>
</dbReference>
<evidence type="ECO:0000259" key="4">
    <source>
        <dbReference type="SMART" id="SM01266"/>
    </source>
</evidence>
<dbReference type="FunFam" id="2.160.10.10:FF:000025">
    <property type="entry name" value="Hexapeptide-repeat containing-acetyltransferase"/>
    <property type="match status" value="1"/>
</dbReference>
<comment type="caution">
    <text evidence="5">The sequence shown here is derived from an EMBL/GenBank/DDBJ whole genome shotgun (WGS) entry which is preliminary data.</text>
</comment>
<dbReference type="CDD" id="cd03357">
    <property type="entry name" value="LbH_MAT_GAT"/>
    <property type="match status" value="1"/>
</dbReference>
<dbReference type="GO" id="GO:0016407">
    <property type="term" value="F:acetyltransferase activity"/>
    <property type="evidence" value="ECO:0007669"/>
    <property type="project" value="InterPro"/>
</dbReference>
<keyword evidence="2 5" id="KW-0808">Transferase</keyword>
<dbReference type="SUPFAM" id="SSF51161">
    <property type="entry name" value="Trimeric LpxA-like enzymes"/>
    <property type="match status" value="1"/>
</dbReference>
<dbReference type="PANTHER" id="PTHR23416:SF23">
    <property type="entry name" value="ACETYLTRANSFERASE C18B11.09C-RELATED"/>
    <property type="match status" value="1"/>
</dbReference>
<dbReference type="OrthoDB" id="2643438at2"/>
<evidence type="ECO:0000256" key="2">
    <source>
        <dbReference type="ARBA" id="ARBA00022679"/>
    </source>
</evidence>
<dbReference type="Proteomes" id="UP000229095">
    <property type="component" value="Unassembled WGS sequence"/>
</dbReference>
<comment type="similarity">
    <text evidence="1">Belongs to the transferase hexapeptide repeat family.</text>
</comment>
<dbReference type="InterPro" id="IPR001451">
    <property type="entry name" value="Hexapep"/>
</dbReference>
<protein>
    <submittedName>
        <fullName evidence="5">Acetyltransferase</fullName>
    </submittedName>
</protein>
<proteinExistence type="inferred from homology"/>
<dbReference type="InterPro" id="IPR011004">
    <property type="entry name" value="Trimer_LpxA-like_sf"/>
</dbReference>
<dbReference type="AlphaFoldDB" id="A0A2M9H9W3"/>
<organism evidence="5 6">
    <name type="scientific">Bifidobacterium primatium</name>
    <dbReference type="NCBI Taxonomy" id="2045438"/>
    <lineage>
        <taxon>Bacteria</taxon>
        <taxon>Bacillati</taxon>
        <taxon>Actinomycetota</taxon>
        <taxon>Actinomycetes</taxon>
        <taxon>Bifidobacteriales</taxon>
        <taxon>Bifidobacteriaceae</taxon>
        <taxon>Bifidobacterium</taxon>
    </lineage>
</organism>
<dbReference type="Pfam" id="PF00132">
    <property type="entry name" value="Hexapep"/>
    <property type="match status" value="1"/>
</dbReference>
<dbReference type="Pfam" id="PF12464">
    <property type="entry name" value="Mac"/>
    <property type="match status" value="1"/>
</dbReference>
<dbReference type="SMART" id="SM01266">
    <property type="entry name" value="Mac"/>
    <property type="match status" value="1"/>
</dbReference>
<dbReference type="Gene3D" id="2.160.10.10">
    <property type="entry name" value="Hexapeptide repeat proteins"/>
    <property type="match status" value="1"/>
</dbReference>
<keyword evidence="3" id="KW-0012">Acyltransferase</keyword>
<feature type="domain" description="Maltose/galactoside acetyltransferase" evidence="4">
    <location>
        <begin position="1"/>
        <end position="52"/>
    </location>
</feature>
<dbReference type="InterPro" id="IPR024688">
    <property type="entry name" value="Mac_dom"/>
</dbReference>
<sequence length="199" mass="21661">MLSGKLYDASDAELVELRKKAGDLCTRFNSLSRNDEKTRAEVLDELLPGHGEGLDVMGPVFFDYGIHTTIGKRVFANFNFTVLDCAPVTIGDDVLFGPNVSLLPPMHPLRWQDRNVRQREDGTFYDYEYGRPIVIGSNCWFGGNVTVLGGVTIGDGCVIGAGAVVTKDIPANSVAVGNPARVIKTITDKDASVYQDYAQ</sequence>
<evidence type="ECO:0000313" key="6">
    <source>
        <dbReference type="Proteomes" id="UP000229095"/>
    </source>
</evidence>
<dbReference type="GO" id="GO:0008374">
    <property type="term" value="F:O-acyltransferase activity"/>
    <property type="evidence" value="ECO:0007669"/>
    <property type="project" value="TreeGrafter"/>
</dbReference>
<name>A0A2M9H9W3_9BIFI</name>